<dbReference type="Gene3D" id="1.20.1250.20">
    <property type="entry name" value="MFS general substrate transporter like domains"/>
    <property type="match status" value="1"/>
</dbReference>
<dbReference type="AlphaFoldDB" id="A0A7W7M3V4"/>
<dbReference type="InterPro" id="IPR036259">
    <property type="entry name" value="MFS_trans_sf"/>
</dbReference>
<reference evidence="3 4" key="1">
    <citation type="submission" date="2020-08" db="EMBL/GenBank/DDBJ databases">
        <title>Sequencing the genomes of 1000 actinobacteria strains.</title>
        <authorList>
            <person name="Klenk H.-P."/>
        </authorList>
    </citation>
    <scope>NUCLEOTIDE SEQUENCE [LARGE SCALE GENOMIC DNA]</scope>
    <source>
        <strain evidence="3 4">DSM 23974</strain>
    </source>
</reference>
<dbReference type="Pfam" id="PF07690">
    <property type="entry name" value="MFS_1"/>
    <property type="match status" value="1"/>
</dbReference>
<feature type="transmembrane region" description="Helical" evidence="2">
    <location>
        <begin position="265"/>
        <end position="287"/>
    </location>
</feature>
<organism evidence="3 4">
    <name type="scientific">Micrococcus cohnii</name>
    <dbReference type="NCBI Taxonomy" id="993416"/>
    <lineage>
        <taxon>Bacteria</taxon>
        <taxon>Bacillati</taxon>
        <taxon>Actinomycetota</taxon>
        <taxon>Actinomycetes</taxon>
        <taxon>Micrococcales</taxon>
        <taxon>Micrococcaceae</taxon>
        <taxon>Micrococcus</taxon>
    </lineage>
</organism>
<feature type="transmembrane region" description="Helical" evidence="2">
    <location>
        <begin position="125"/>
        <end position="148"/>
    </location>
</feature>
<comment type="caution">
    <text evidence="3">The sequence shown here is derived from an EMBL/GenBank/DDBJ whole genome shotgun (WGS) entry which is preliminary data.</text>
</comment>
<feature type="transmembrane region" description="Helical" evidence="2">
    <location>
        <begin position="160"/>
        <end position="182"/>
    </location>
</feature>
<feature type="transmembrane region" description="Helical" evidence="2">
    <location>
        <begin position="330"/>
        <end position="349"/>
    </location>
</feature>
<keyword evidence="4" id="KW-1185">Reference proteome</keyword>
<protein>
    <submittedName>
        <fullName evidence="3">CP family cyanate transporter-like MFS transporter</fullName>
    </submittedName>
</protein>
<keyword evidence="2" id="KW-0472">Membrane</keyword>
<evidence type="ECO:0000256" key="2">
    <source>
        <dbReference type="SAM" id="Phobius"/>
    </source>
</evidence>
<proteinExistence type="predicted"/>
<feature type="transmembrane region" description="Helical" evidence="2">
    <location>
        <begin position="31"/>
        <end position="55"/>
    </location>
</feature>
<keyword evidence="2" id="KW-0812">Transmembrane</keyword>
<dbReference type="InterPro" id="IPR052524">
    <property type="entry name" value="MFS_Cyanate_Porter"/>
</dbReference>
<feature type="transmembrane region" description="Helical" evidence="2">
    <location>
        <begin position="194"/>
        <end position="214"/>
    </location>
</feature>
<dbReference type="GO" id="GO:0022857">
    <property type="term" value="F:transmembrane transporter activity"/>
    <property type="evidence" value="ECO:0007669"/>
    <property type="project" value="InterPro"/>
</dbReference>
<dbReference type="RefSeq" id="WP_184241666.1">
    <property type="nucleotide sequence ID" value="NZ_JACHNA010000001.1"/>
</dbReference>
<name>A0A7W7M3V4_9MICC</name>
<evidence type="ECO:0000313" key="3">
    <source>
        <dbReference type="EMBL" id="MBB4736051.1"/>
    </source>
</evidence>
<feature type="transmembrane region" description="Helical" evidence="2">
    <location>
        <begin position="94"/>
        <end position="113"/>
    </location>
</feature>
<feature type="transmembrane region" description="Helical" evidence="2">
    <location>
        <begin position="390"/>
        <end position="412"/>
    </location>
</feature>
<evidence type="ECO:0000313" key="4">
    <source>
        <dbReference type="Proteomes" id="UP000540191"/>
    </source>
</evidence>
<evidence type="ECO:0000256" key="1">
    <source>
        <dbReference type="SAM" id="MobiDB-lite"/>
    </source>
</evidence>
<feature type="compositionally biased region" description="Basic and acidic residues" evidence="1">
    <location>
        <begin position="230"/>
        <end position="246"/>
    </location>
</feature>
<sequence>MPRVRRRTRAEPAGWIPDAVWPTRRSPWVTVYLAVCVVLAALNLRTLFSSAAAILPELTDALGLTAGQVTLLSWIPVLLVGLLSPLGAWLLPRLGTWPTLLAALVLVSLGLGLRGLDVAGLGLAPLWAGTVLCGAGVAVGNVTLPVVVKMDFPQRMGLMSGVYTMVICLSAALAAAMTVPVYEATAHEWHRTLGFWAYVAAVALLLVGPALWAVRGRVGRVPSRWVVRPPRRDEVSESDGGPERAVVEAPAPAEPTPSPWTSRTAWHLTALMACQAVSSFAVFAWMAPILRDRGLDASAAGVLVFVCIAAQMLGSLIVPVLAARRPSQSGLTVVCALLTGLGFVLVIVGPLGLSAAWALMLGLGQGGLTAVALTMIGLRSADAAMAGRVSAMMQFLGYGLGSFGTLAVGQLYAATGSYAPSAVLFGASGLAAAGFGWLAGRDRIVHVREGRP</sequence>
<dbReference type="SUPFAM" id="SSF103473">
    <property type="entry name" value="MFS general substrate transporter"/>
    <property type="match status" value="1"/>
</dbReference>
<accession>A0A7W7M3V4</accession>
<dbReference type="Proteomes" id="UP000540191">
    <property type="component" value="Unassembled WGS sequence"/>
</dbReference>
<feature type="region of interest" description="Disordered" evidence="1">
    <location>
        <begin position="230"/>
        <end position="259"/>
    </location>
</feature>
<dbReference type="PANTHER" id="PTHR23523:SF2">
    <property type="entry name" value="2-NITROIMIDAZOLE TRANSPORTER"/>
    <property type="match status" value="1"/>
</dbReference>
<feature type="transmembrane region" description="Helical" evidence="2">
    <location>
        <begin position="299"/>
        <end position="323"/>
    </location>
</feature>
<dbReference type="InterPro" id="IPR011701">
    <property type="entry name" value="MFS"/>
</dbReference>
<feature type="transmembrane region" description="Helical" evidence="2">
    <location>
        <begin position="355"/>
        <end position="378"/>
    </location>
</feature>
<feature type="transmembrane region" description="Helical" evidence="2">
    <location>
        <begin position="61"/>
        <end position="82"/>
    </location>
</feature>
<dbReference type="EMBL" id="JACHNA010000001">
    <property type="protein sequence ID" value="MBB4736051.1"/>
    <property type="molecule type" value="Genomic_DNA"/>
</dbReference>
<keyword evidence="2" id="KW-1133">Transmembrane helix</keyword>
<feature type="transmembrane region" description="Helical" evidence="2">
    <location>
        <begin position="418"/>
        <end position="439"/>
    </location>
</feature>
<gene>
    <name evidence="3" type="ORF">HDA30_001559</name>
</gene>
<dbReference type="PANTHER" id="PTHR23523">
    <property type="match status" value="1"/>
</dbReference>